<evidence type="ECO:0000259" key="7">
    <source>
        <dbReference type="Pfam" id="PF02601"/>
    </source>
</evidence>
<dbReference type="STRING" id="469383.Cwoe_1774"/>
<dbReference type="InterPro" id="IPR020579">
    <property type="entry name" value="Exonuc_VII_lsu_C"/>
</dbReference>
<proteinExistence type="inferred from homology"/>
<sequence>MSEPAAAPAGIPGSSLPGPFAVGVYADRLRAQLRGFARVQIFGELWNFRTSRTTVYFELRDPRGALPCAMWRSDFDALGLEPSDGAQVVVAGGCDYYPGSATSSPSFSFRATDLRVAGEGDLLAQVERLRKLLAAEGLLEPQKHLPRPLLPRTIGVVTGESGKARDDVLAGLRRRGWSGRLIWGFAPVQDRHAAPAIAQALRDLAAIEEVDVVIVARGGGSLADLFAFCDETLCRTVALLRVPVIASVGHHTDRTLIDDVAAVCCSTPTHAAQEAVQLDVAAARATLIRETRRLGLHGRRAVLDRARTLAGLARAPAEHVARHRRRLHQQLRELRASARRRGAREREVTATRLLVLRRRSTVVAAERTRADALLRADGERLRHTADAATARRARDLERLSLALAAHDPARTLERGYALVERSDGELVTSAEQARAAGRLDLRFHDGAVRATVEDEGR</sequence>
<dbReference type="NCBIfam" id="TIGR00237">
    <property type="entry name" value="xseA"/>
    <property type="match status" value="1"/>
</dbReference>
<dbReference type="RefSeq" id="WP_012933251.1">
    <property type="nucleotide sequence ID" value="NC_013739.1"/>
</dbReference>
<accession>D3F225</accession>
<comment type="function">
    <text evidence="5">Bidirectionally degrades single-stranded DNA into large acid-insoluble oligonucleotides, which are then degraded further into small acid-soluble oligonucleotides.</text>
</comment>
<keyword evidence="3 5" id="KW-0378">Hydrolase</keyword>
<evidence type="ECO:0000256" key="5">
    <source>
        <dbReference type="HAMAP-Rule" id="MF_00378"/>
    </source>
</evidence>
<dbReference type="EMBL" id="CP001854">
    <property type="protein sequence ID" value="ADB50200.1"/>
    <property type="molecule type" value="Genomic_DNA"/>
</dbReference>
<dbReference type="GO" id="GO:0005737">
    <property type="term" value="C:cytoplasm"/>
    <property type="evidence" value="ECO:0007669"/>
    <property type="project" value="UniProtKB-SubCell"/>
</dbReference>
<dbReference type="GO" id="GO:0008855">
    <property type="term" value="F:exodeoxyribonuclease VII activity"/>
    <property type="evidence" value="ECO:0007669"/>
    <property type="project" value="UniProtKB-UniRule"/>
</dbReference>
<dbReference type="KEGG" id="cwo:Cwoe_1774"/>
<gene>
    <name evidence="5" type="primary">xseA</name>
    <name evidence="9" type="ordered locus">Cwoe_1774</name>
</gene>
<dbReference type="AlphaFoldDB" id="D3F225"/>
<dbReference type="InterPro" id="IPR003753">
    <property type="entry name" value="Exonuc_VII_L"/>
</dbReference>
<evidence type="ECO:0000256" key="2">
    <source>
        <dbReference type="ARBA" id="ARBA00022722"/>
    </source>
</evidence>
<dbReference type="OrthoDB" id="9802795at2"/>
<dbReference type="PANTHER" id="PTHR30008">
    <property type="entry name" value="EXODEOXYRIBONUCLEASE 7 LARGE SUBUNIT"/>
    <property type="match status" value="1"/>
</dbReference>
<comment type="catalytic activity">
    <reaction evidence="5 6">
        <text>Exonucleolytic cleavage in either 5'- to 3'- or 3'- to 5'-direction to yield nucleoside 5'-phosphates.</text>
        <dbReference type="EC" id="3.1.11.6"/>
    </reaction>
</comment>
<dbReference type="InterPro" id="IPR025824">
    <property type="entry name" value="OB-fold_nuc-bd_dom"/>
</dbReference>
<organism evidence="9 10">
    <name type="scientific">Conexibacter woesei (strain DSM 14684 / CCUG 47730 / CIP 108061 / JCM 11494 / NBRC 100937 / ID131577)</name>
    <dbReference type="NCBI Taxonomy" id="469383"/>
    <lineage>
        <taxon>Bacteria</taxon>
        <taxon>Bacillati</taxon>
        <taxon>Actinomycetota</taxon>
        <taxon>Thermoleophilia</taxon>
        <taxon>Solirubrobacterales</taxon>
        <taxon>Conexibacteraceae</taxon>
        <taxon>Conexibacter</taxon>
    </lineage>
</organism>
<evidence type="ECO:0000259" key="8">
    <source>
        <dbReference type="Pfam" id="PF13742"/>
    </source>
</evidence>
<comment type="subunit">
    <text evidence="5">Heterooligomer composed of large and small subunits.</text>
</comment>
<dbReference type="GO" id="GO:0003676">
    <property type="term" value="F:nucleic acid binding"/>
    <property type="evidence" value="ECO:0007669"/>
    <property type="project" value="InterPro"/>
</dbReference>
<dbReference type="Proteomes" id="UP000008229">
    <property type="component" value="Chromosome"/>
</dbReference>
<comment type="subcellular location">
    <subcellularLocation>
        <location evidence="5 6">Cytoplasm</location>
    </subcellularLocation>
</comment>
<reference evidence="9 10" key="1">
    <citation type="journal article" date="2010" name="Stand. Genomic Sci.">
        <title>Complete genome sequence of Conexibacter woesei type strain (ID131577).</title>
        <authorList>
            <person name="Pukall R."/>
            <person name="Lapidus A."/>
            <person name="Glavina Del Rio T."/>
            <person name="Copeland A."/>
            <person name="Tice H."/>
            <person name="Cheng J.-F."/>
            <person name="Lucas S."/>
            <person name="Chen F."/>
            <person name="Nolan M."/>
            <person name="Bruce D."/>
            <person name="Goodwin L."/>
            <person name="Pitluck S."/>
            <person name="Mavromatis K."/>
            <person name="Ivanova N."/>
            <person name="Ovchinnikova G."/>
            <person name="Pati A."/>
            <person name="Chen A."/>
            <person name="Palaniappan K."/>
            <person name="Land M."/>
            <person name="Hauser L."/>
            <person name="Chang Y.-J."/>
            <person name="Jeffries C.D."/>
            <person name="Chain P."/>
            <person name="Meincke L."/>
            <person name="Sims D."/>
            <person name="Brettin T."/>
            <person name="Detter J.C."/>
            <person name="Rohde M."/>
            <person name="Goeker M."/>
            <person name="Bristow J."/>
            <person name="Eisen J.A."/>
            <person name="Markowitz V."/>
            <person name="Kyrpides N.C."/>
            <person name="Klenk H.-P."/>
            <person name="Hugenholtz P."/>
        </authorList>
    </citation>
    <scope>NUCLEOTIDE SEQUENCE [LARGE SCALE GENOMIC DNA]</scope>
    <source>
        <strain evidence="10">DSM 14684 / CIP 108061 / JCM 11494 / NBRC 100937 / ID131577</strain>
    </source>
</reference>
<evidence type="ECO:0000256" key="1">
    <source>
        <dbReference type="ARBA" id="ARBA00022490"/>
    </source>
</evidence>
<evidence type="ECO:0000256" key="6">
    <source>
        <dbReference type="RuleBase" id="RU004355"/>
    </source>
</evidence>
<evidence type="ECO:0000313" key="10">
    <source>
        <dbReference type="Proteomes" id="UP000008229"/>
    </source>
</evidence>
<protein>
    <recommendedName>
        <fullName evidence="5">Exodeoxyribonuclease 7 large subunit</fullName>
        <ecNumber evidence="5">3.1.11.6</ecNumber>
    </recommendedName>
    <alternativeName>
        <fullName evidence="5">Exodeoxyribonuclease VII large subunit</fullName>
        <shortName evidence="5">Exonuclease VII large subunit</shortName>
    </alternativeName>
</protein>
<reference evidence="10" key="2">
    <citation type="submission" date="2010-01" db="EMBL/GenBank/DDBJ databases">
        <title>The complete genome of Conexibacter woesei DSM 14684.</title>
        <authorList>
            <consortium name="US DOE Joint Genome Institute (JGI-PGF)"/>
            <person name="Lucas S."/>
            <person name="Copeland A."/>
            <person name="Lapidus A."/>
            <person name="Glavina del Rio T."/>
            <person name="Dalin E."/>
            <person name="Tice H."/>
            <person name="Bruce D."/>
            <person name="Goodwin L."/>
            <person name="Pitluck S."/>
            <person name="Kyrpides N."/>
            <person name="Mavromatis K."/>
            <person name="Ivanova N."/>
            <person name="Mikhailova N."/>
            <person name="Chertkov O."/>
            <person name="Brettin T."/>
            <person name="Detter J.C."/>
            <person name="Han C."/>
            <person name="Larimer F."/>
            <person name="Land M."/>
            <person name="Hauser L."/>
            <person name="Markowitz V."/>
            <person name="Cheng J.-F."/>
            <person name="Hugenholtz P."/>
            <person name="Woyke T."/>
            <person name="Wu D."/>
            <person name="Pukall R."/>
            <person name="Steenblock K."/>
            <person name="Schneider S."/>
            <person name="Klenk H.-P."/>
            <person name="Eisen J.A."/>
        </authorList>
    </citation>
    <scope>NUCLEOTIDE SEQUENCE [LARGE SCALE GENOMIC DNA]</scope>
    <source>
        <strain evidence="10">DSM 14684 / CIP 108061 / JCM 11494 / NBRC 100937 / ID131577</strain>
    </source>
</reference>
<dbReference type="PANTHER" id="PTHR30008:SF0">
    <property type="entry name" value="EXODEOXYRIBONUCLEASE 7 LARGE SUBUNIT"/>
    <property type="match status" value="1"/>
</dbReference>
<dbReference type="eggNOG" id="COG1570">
    <property type="taxonomic scope" value="Bacteria"/>
</dbReference>
<feature type="domain" description="Exonuclease VII large subunit C-terminal" evidence="7">
    <location>
        <begin position="138"/>
        <end position="450"/>
    </location>
</feature>
<keyword evidence="2 5" id="KW-0540">Nuclease</keyword>
<keyword evidence="1 5" id="KW-0963">Cytoplasm</keyword>
<dbReference type="CDD" id="cd04489">
    <property type="entry name" value="ExoVII_LU_OBF"/>
    <property type="match status" value="1"/>
</dbReference>
<feature type="domain" description="OB-fold nucleic acid binding" evidence="8">
    <location>
        <begin position="26"/>
        <end position="101"/>
    </location>
</feature>
<dbReference type="Pfam" id="PF13742">
    <property type="entry name" value="tRNA_anti_2"/>
    <property type="match status" value="1"/>
</dbReference>
<dbReference type="Pfam" id="PF02601">
    <property type="entry name" value="Exonuc_VII_L"/>
    <property type="match status" value="1"/>
</dbReference>
<dbReference type="GO" id="GO:0009318">
    <property type="term" value="C:exodeoxyribonuclease VII complex"/>
    <property type="evidence" value="ECO:0007669"/>
    <property type="project" value="UniProtKB-UniRule"/>
</dbReference>
<evidence type="ECO:0000256" key="4">
    <source>
        <dbReference type="ARBA" id="ARBA00022839"/>
    </source>
</evidence>
<keyword evidence="4 5" id="KW-0269">Exonuclease</keyword>
<dbReference type="GO" id="GO:0006308">
    <property type="term" value="P:DNA catabolic process"/>
    <property type="evidence" value="ECO:0007669"/>
    <property type="project" value="UniProtKB-UniRule"/>
</dbReference>
<name>D3F225_CONWI</name>
<comment type="similarity">
    <text evidence="5 6">Belongs to the XseA family.</text>
</comment>
<dbReference type="HAMAP" id="MF_00378">
    <property type="entry name" value="Exonuc_7_L"/>
    <property type="match status" value="1"/>
</dbReference>
<dbReference type="EC" id="3.1.11.6" evidence="5"/>
<evidence type="ECO:0000256" key="3">
    <source>
        <dbReference type="ARBA" id="ARBA00022801"/>
    </source>
</evidence>
<evidence type="ECO:0000313" key="9">
    <source>
        <dbReference type="EMBL" id="ADB50200.1"/>
    </source>
</evidence>
<dbReference type="HOGENOM" id="CLU_023625_2_1_11"/>
<keyword evidence="10" id="KW-1185">Reference proteome</keyword>